<dbReference type="InterPro" id="IPR036188">
    <property type="entry name" value="FAD/NAD-bd_sf"/>
</dbReference>
<dbReference type="AlphaFoldDB" id="A0A7W7VTN6"/>
<comment type="similarity">
    <text evidence="2">Belongs to the GMC oxidoreductase family.</text>
</comment>
<evidence type="ECO:0000313" key="7">
    <source>
        <dbReference type="EMBL" id="MBB4922452.1"/>
    </source>
</evidence>
<gene>
    <name evidence="7" type="ORF">FHR34_001445</name>
</gene>
<evidence type="ECO:0000256" key="3">
    <source>
        <dbReference type="ARBA" id="ARBA00022630"/>
    </source>
</evidence>
<dbReference type="InterPro" id="IPR007867">
    <property type="entry name" value="GMC_OxRtase_C"/>
</dbReference>
<evidence type="ECO:0000256" key="2">
    <source>
        <dbReference type="ARBA" id="ARBA00010790"/>
    </source>
</evidence>
<accession>A0A7W7VTN6</accession>
<keyword evidence="7" id="KW-0560">Oxidoreductase</keyword>
<dbReference type="InterPro" id="IPR000172">
    <property type="entry name" value="GMC_OxRdtase_N"/>
</dbReference>
<dbReference type="PROSITE" id="PS00624">
    <property type="entry name" value="GMC_OXRED_2"/>
    <property type="match status" value="1"/>
</dbReference>
<comment type="cofactor">
    <cofactor evidence="1 5">
        <name>FAD</name>
        <dbReference type="ChEBI" id="CHEBI:57692"/>
    </cofactor>
</comment>
<sequence>MTQVYDDIVVGSGSAGAALAARLSEDPSRKVLLLEAGPDYPAVKDLPEDIRNGGAMSLSAHDWKFRAEISDGRRILFPRGKVTGGSSAVGATIALRGVPENFGEWVEAGNPEWSWEEVLPYYRKLEDDLDLGDQEIHGKGGPVPVRRWRQEELTAIQRAFVDSSLAAGFPEVSDHNHPQATGIGPIPSNRRDAVVRVSAATAYLTAPVRARANLTIRSAVLVDRVLFEGSRAVGVALSTGRGAVEEVRARRVILSAGAVNSPTILLRSGIGPAEDLRRLGIDVRLDRAGVGANLIDHPRTGIFMKPAPGAIDRTEPFLQSIVRTTAKGSDHFNDLQYYMVNHFDLTMFPDLQMLAGGDVILGVMVVDQKPQSRGNLRLTSTDPTAAPEIDLDFLSTERDLEKLTDAVRTCWELLNHPGIRSQGEGFIVLNDQLIENEEMVRQYVKVSLDSAYHPVGTARMGLATDEGAVVDQHLRVHGTEGLYLADASVMPDIVNCNTNLTSTMIGERLAGWLTSS</sequence>
<evidence type="ECO:0000256" key="4">
    <source>
        <dbReference type="ARBA" id="ARBA00022827"/>
    </source>
</evidence>
<evidence type="ECO:0000259" key="6">
    <source>
        <dbReference type="PROSITE" id="PS00624"/>
    </source>
</evidence>
<comment type="caution">
    <text evidence="7">The sequence shown here is derived from an EMBL/GenBank/DDBJ whole genome shotgun (WGS) entry which is preliminary data.</text>
</comment>
<dbReference type="PANTHER" id="PTHR11552">
    <property type="entry name" value="GLUCOSE-METHANOL-CHOLINE GMC OXIDOREDUCTASE"/>
    <property type="match status" value="1"/>
</dbReference>
<feature type="domain" description="Glucose-methanol-choline oxidoreductase N-terminal" evidence="6">
    <location>
        <begin position="257"/>
        <end position="271"/>
    </location>
</feature>
<protein>
    <submittedName>
        <fullName evidence="7">Choline dehydrogenase</fullName>
        <ecNumber evidence="7">1.1.99.1</ecNumber>
    </submittedName>
</protein>
<feature type="binding site" evidence="5">
    <location>
        <position position="82"/>
    </location>
    <ligand>
        <name>FAD</name>
        <dbReference type="ChEBI" id="CHEBI:57692"/>
    </ligand>
</feature>
<dbReference type="SUPFAM" id="SSF51905">
    <property type="entry name" value="FAD/NAD(P)-binding domain"/>
    <property type="match status" value="1"/>
</dbReference>
<dbReference type="Gene3D" id="3.30.410.40">
    <property type="match status" value="1"/>
</dbReference>
<dbReference type="Proteomes" id="UP000540506">
    <property type="component" value="Unassembled WGS sequence"/>
</dbReference>
<evidence type="ECO:0000256" key="1">
    <source>
        <dbReference type="ARBA" id="ARBA00001974"/>
    </source>
</evidence>
<dbReference type="EMBL" id="JACHJV010000001">
    <property type="protein sequence ID" value="MBB4922452.1"/>
    <property type="molecule type" value="Genomic_DNA"/>
</dbReference>
<dbReference type="SUPFAM" id="SSF54373">
    <property type="entry name" value="FAD-linked reductases, C-terminal domain"/>
    <property type="match status" value="1"/>
</dbReference>
<dbReference type="GO" id="GO:0008812">
    <property type="term" value="F:choline dehydrogenase activity"/>
    <property type="evidence" value="ECO:0007669"/>
    <property type="project" value="UniProtKB-EC"/>
</dbReference>
<evidence type="ECO:0000256" key="5">
    <source>
        <dbReference type="PIRSR" id="PIRSR000137-2"/>
    </source>
</evidence>
<evidence type="ECO:0000313" key="8">
    <source>
        <dbReference type="Proteomes" id="UP000540506"/>
    </source>
</evidence>
<keyword evidence="4 5" id="KW-0274">FAD</keyword>
<dbReference type="RefSeq" id="WP_184934625.1">
    <property type="nucleotide sequence ID" value="NZ_JACHJV010000001.1"/>
</dbReference>
<feature type="binding site" evidence="5">
    <location>
        <position position="222"/>
    </location>
    <ligand>
        <name>FAD</name>
        <dbReference type="ChEBI" id="CHEBI:57692"/>
    </ligand>
</feature>
<dbReference type="PIRSF" id="PIRSF000137">
    <property type="entry name" value="Alcohol_oxidase"/>
    <property type="match status" value="1"/>
</dbReference>
<dbReference type="Pfam" id="PF05199">
    <property type="entry name" value="GMC_oxred_C"/>
    <property type="match status" value="1"/>
</dbReference>
<dbReference type="Gene3D" id="3.50.50.60">
    <property type="entry name" value="FAD/NAD(P)-binding domain"/>
    <property type="match status" value="1"/>
</dbReference>
<dbReference type="EC" id="1.1.99.1" evidence="7"/>
<dbReference type="Pfam" id="PF00732">
    <property type="entry name" value="GMC_oxred_N"/>
    <property type="match status" value="1"/>
</dbReference>
<keyword evidence="3" id="KW-0285">Flavoprotein</keyword>
<proteinExistence type="inferred from homology"/>
<reference evidence="7 8" key="1">
    <citation type="submission" date="2020-08" db="EMBL/GenBank/DDBJ databases">
        <title>Sequencing the genomes of 1000 actinobacteria strains.</title>
        <authorList>
            <person name="Klenk H.-P."/>
        </authorList>
    </citation>
    <scope>NUCLEOTIDE SEQUENCE [LARGE SCALE GENOMIC DNA]</scope>
    <source>
        <strain evidence="7 8">DSM 41654</strain>
    </source>
</reference>
<dbReference type="PANTHER" id="PTHR11552:SF147">
    <property type="entry name" value="CHOLINE DEHYDROGENASE, MITOCHONDRIAL"/>
    <property type="match status" value="1"/>
</dbReference>
<dbReference type="InterPro" id="IPR012132">
    <property type="entry name" value="GMC_OxRdtase"/>
</dbReference>
<dbReference type="GO" id="GO:0050660">
    <property type="term" value="F:flavin adenine dinucleotide binding"/>
    <property type="evidence" value="ECO:0007669"/>
    <property type="project" value="InterPro"/>
</dbReference>
<keyword evidence="8" id="KW-1185">Reference proteome</keyword>
<organism evidence="7 8">
    <name type="scientific">Kitasatospora kifunensis</name>
    <name type="common">Streptomyces kifunensis</name>
    <dbReference type="NCBI Taxonomy" id="58351"/>
    <lineage>
        <taxon>Bacteria</taxon>
        <taxon>Bacillati</taxon>
        <taxon>Actinomycetota</taxon>
        <taxon>Actinomycetes</taxon>
        <taxon>Kitasatosporales</taxon>
        <taxon>Streptomycetaceae</taxon>
        <taxon>Kitasatospora</taxon>
    </lineage>
</organism>
<name>A0A7W7VTN6_KITKI</name>